<protein>
    <submittedName>
        <fullName evidence="3">TIGR02679 family protein</fullName>
    </submittedName>
</protein>
<comment type="caution">
    <text evidence="3">The sequence shown here is derived from an EMBL/GenBank/DDBJ whole genome shotgun (WGS) entry which is preliminary data.</text>
</comment>
<dbReference type="NCBIfam" id="TIGR02679">
    <property type="entry name" value="TIGR02679 family protein"/>
    <property type="match status" value="1"/>
</dbReference>
<dbReference type="InterPro" id="IPR013495">
    <property type="entry name" value="CHP02679"/>
</dbReference>
<dbReference type="InterPro" id="IPR024465">
    <property type="entry name" value="DUF2399"/>
</dbReference>
<dbReference type="Pfam" id="PF09664">
    <property type="entry name" value="DUF2399"/>
    <property type="match status" value="1"/>
</dbReference>
<reference evidence="3 4" key="1">
    <citation type="submission" date="2018-04" db="EMBL/GenBank/DDBJ databases">
        <title>Massilia violaceinigra sp. nov., a novel purple-pigmented bacterium isolated from Tianshan glacier, Xinjiang, China.</title>
        <authorList>
            <person name="Wang H."/>
        </authorList>
    </citation>
    <scope>NUCLEOTIDE SEQUENCE [LARGE SCALE GENOMIC DNA]</scope>
    <source>
        <strain evidence="3 4">B448-2</strain>
    </source>
</reference>
<feature type="domain" description="Conserved hypothetical protein CHP02679 N terminus" evidence="2">
    <location>
        <begin position="33"/>
        <end position="235"/>
    </location>
</feature>
<evidence type="ECO:0000259" key="1">
    <source>
        <dbReference type="Pfam" id="PF09664"/>
    </source>
</evidence>
<organism evidence="3 4">
    <name type="scientific">Massilia glaciei</name>
    <dbReference type="NCBI Taxonomy" id="1524097"/>
    <lineage>
        <taxon>Bacteria</taxon>
        <taxon>Pseudomonadati</taxon>
        <taxon>Pseudomonadota</taxon>
        <taxon>Betaproteobacteria</taxon>
        <taxon>Burkholderiales</taxon>
        <taxon>Oxalobacteraceae</taxon>
        <taxon>Telluria group</taxon>
        <taxon>Massilia</taxon>
    </lineage>
</organism>
<dbReference type="InterPro" id="IPR024466">
    <property type="entry name" value="CHP02679_N"/>
</dbReference>
<dbReference type="EMBL" id="PXWF02000114">
    <property type="protein sequence ID" value="PWF49141.1"/>
    <property type="molecule type" value="Genomic_DNA"/>
</dbReference>
<keyword evidence="4" id="KW-1185">Reference proteome</keyword>
<name>A0A2U2HNQ7_9BURK</name>
<evidence type="ECO:0000313" key="4">
    <source>
        <dbReference type="Proteomes" id="UP000241421"/>
    </source>
</evidence>
<proteinExistence type="predicted"/>
<feature type="domain" description="DUF2399" evidence="1">
    <location>
        <begin position="246"/>
        <end position="395"/>
    </location>
</feature>
<accession>A0A2U2HNQ7</accession>
<gene>
    <name evidence="3" type="ORF">C7C56_008445</name>
</gene>
<dbReference type="Proteomes" id="UP000241421">
    <property type="component" value="Unassembled WGS sequence"/>
</dbReference>
<sequence>MAAHERLERLLGGAALRPLRQRLRARYERGLDGGVVTLGRLTALERAALSGILGRRGGQGAAMRIDIGDLDAALRHAALAESLRDALQLLDGPIVDRGAQQADTRAQWEGVRAACGEPRLASLLADPRGLGLLKRVAGADPLLGGLVCEAAQRVLARLPAPAQARSHLAADVLGDAHGLDPGRPVATLVLAVLRRRAADEAELALESEETVREIWAAAGVLVNELARPVLFLNLPGAPSTSGEPAYLSLRALLRAPPSWRVAGLPVYVCENPNLLAIAADVLAGRCAPLVCTDGMPAAAQRTLLGQLRAAGASLRYHGDFDWPGITIGNLVMRQFGAAPWRFFAADYEAAVVGGGRPLGSAVVAAEWDAGLAGAMRYVGWAIDEEAVAEALLRDLS</sequence>
<dbReference type="Pfam" id="PF11796">
    <property type="entry name" value="DUF3323"/>
    <property type="match status" value="1"/>
</dbReference>
<dbReference type="RefSeq" id="WP_106756992.1">
    <property type="nucleotide sequence ID" value="NZ_PXWF02000114.1"/>
</dbReference>
<dbReference type="AlphaFoldDB" id="A0A2U2HNQ7"/>
<evidence type="ECO:0000313" key="3">
    <source>
        <dbReference type="EMBL" id="PWF49141.1"/>
    </source>
</evidence>
<evidence type="ECO:0000259" key="2">
    <source>
        <dbReference type="Pfam" id="PF11796"/>
    </source>
</evidence>
<dbReference type="OrthoDB" id="8188786at2"/>